<name>A0A9D1HS03_9FIRM</name>
<evidence type="ECO:0000256" key="2">
    <source>
        <dbReference type="SAM" id="Phobius"/>
    </source>
</evidence>
<reference evidence="3" key="2">
    <citation type="journal article" date="2021" name="PeerJ">
        <title>Extensive microbial diversity within the chicken gut microbiome revealed by metagenomics and culture.</title>
        <authorList>
            <person name="Gilroy R."/>
            <person name="Ravi A."/>
            <person name="Getino M."/>
            <person name="Pursley I."/>
            <person name="Horton D.L."/>
            <person name="Alikhan N.F."/>
            <person name="Baker D."/>
            <person name="Gharbi K."/>
            <person name="Hall N."/>
            <person name="Watson M."/>
            <person name="Adriaenssens E.M."/>
            <person name="Foster-Nyarko E."/>
            <person name="Jarju S."/>
            <person name="Secka A."/>
            <person name="Antonio M."/>
            <person name="Oren A."/>
            <person name="Chaudhuri R.R."/>
            <person name="La Ragione R."/>
            <person name="Hildebrand F."/>
            <person name="Pallen M.J."/>
        </authorList>
    </citation>
    <scope>NUCLEOTIDE SEQUENCE</scope>
    <source>
        <strain evidence="3">1063</strain>
    </source>
</reference>
<keyword evidence="2" id="KW-0472">Membrane</keyword>
<feature type="transmembrane region" description="Helical" evidence="2">
    <location>
        <begin position="93"/>
        <end position="112"/>
    </location>
</feature>
<reference evidence="3" key="1">
    <citation type="submission" date="2020-10" db="EMBL/GenBank/DDBJ databases">
        <authorList>
            <person name="Gilroy R."/>
        </authorList>
    </citation>
    <scope>NUCLEOTIDE SEQUENCE</scope>
    <source>
        <strain evidence="3">1063</strain>
    </source>
</reference>
<sequence>MVYLDALCLASTFFFAKSGADAVLTEKNNAAYRAVCLLLSGYITLKGFVYFVYTEIFLMVDLFVGVAPYIVVIVLALPVIYLGCKGVRGIARCAELLAPFLLAIIVLNLAFLETDLDAGRNLPLYAMPTEEFFKRGLRFGLWLGDFFPLLFVAVKNKKFPYIAVGAGISYSLVIIVALLAVAMYGGALPYVYNMLIRIAGFNQLSLEIGRLEWAALLVVIVMAVLGLSLQMWGAAESCRRATGTPVPARLVFAASVVVIPLAVPTVQDIVAFSMTDFGYVMLGLSLFFAAAFTVFALYARRSRAVREKLGKPSPSPAVAAERADVSPAAEEEDADAVAKEALRE</sequence>
<evidence type="ECO:0000313" key="3">
    <source>
        <dbReference type="EMBL" id="HIU21454.1"/>
    </source>
</evidence>
<dbReference type="GO" id="GO:0009847">
    <property type="term" value="P:spore germination"/>
    <property type="evidence" value="ECO:0007669"/>
    <property type="project" value="InterPro"/>
</dbReference>
<feature type="transmembrane region" description="Helical" evidence="2">
    <location>
        <begin position="213"/>
        <end position="234"/>
    </location>
</feature>
<feature type="transmembrane region" description="Helical" evidence="2">
    <location>
        <begin position="277"/>
        <end position="299"/>
    </location>
</feature>
<dbReference type="InterPro" id="IPR004761">
    <property type="entry name" value="Spore_GerAB"/>
</dbReference>
<comment type="caution">
    <text evidence="3">The sequence shown here is derived from an EMBL/GenBank/DDBJ whole genome shotgun (WGS) entry which is preliminary data.</text>
</comment>
<dbReference type="Proteomes" id="UP000824088">
    <property type="component" value="Unassembled WGS sequence"/>
</dbReference>
<feature type="region of interest" description="Disordered" evidence="1">
    <location>
        <begin position="307"/>
        <end position="344"/>
    </location>
</feature>
<gene>
    <name evidence="3" type="ORF">IAD51_04395</name>
</gene>
<evidence type="ECO:0000313" key="4">
    <source>
        <dbReference type="Proteomes" id="UP000824088"/>
    </source>
</evidence>
<feature type="transmembrane region" description="Helical" evidence="2">
    <location>
        <begin position="161"/>
        <end position="185"/>
    </location>
</feature>
<organism evidence="3 4">
    <name type="scientific">Candidatus Limadaptatus stercorigallinarum</name>
    <dbReference type="NCBI Taxonomy" id="2840845"/>
    <lineage>
        <taxon>Bacteria</taxon>
        <taxon>Bacillati</taxon>
        <taxon>Bacillota</taxon>
        <taxon>Clostridia</taxon>
        <taxon>Eubacteriales</taxon>
        <taxon>Candidatus Limadaptatus</taxon>
    </lineage>
</organism>
<feature type="transmembrane region" description="Helical" evidence="2">
    <location>
        <begin position="132"/>
        <end position="154"/>
    </location>
</feature>
<dbReference type="Pfam" id="PF03845">
    <property type="entry name" value="Spore_permease"/>
    <property type="match status" value="1"/>
</dbReference>
<feature type="transmembrane region" description="Helical" evidence="2">
    <location>
        <begin position="246"/>
        <end position="265"/>
    </location>
</feature>
<proteinExistence type="predicted"/>
<accession>A0A9D1HS03</accession>
<dbReference type="EMBL" id="DVMN01000077">
    <property type="protein sequence ID" value="HIU21454.1"/>
    <property type="molecule type" value="Genomic_DNA"/>
</dbReference>
<feature type="transmembrane region" description="Helical" evidence="2">
    <location>
        <begin position="56"/>
        <end position="81"/>
    </location>
</feature>
<keyword evidence="2" id="KW-1133">Transmembrane helix</keyword>
<dbReference type="GO" id="GO:0016020">
    <property type="term" value="C:membrane"/>
    <property type="evidence" value="ECO:0007669"/>
    <property type="project" value="InterPro"/>
</dbReference>
<keyword evidence="2" id="KW-0812">Transmembrane</keyword>
<evidence type="ECO:0000256" key="1">
    <source>
        <dbReference type="SAM" id="MobiDB-lite"/>
    </source>
</evidence>
<protein>
    <submittedName>
        <fullName evidence="3">GerAB/ArcD/ProY family transporter</fullName>
    </submittedName>
</protein>
<dbReference type="AlphaFoldDB" id="A0A9D1HS03"/>